<dbReference type="PANTHER" id="PTHR45916">
    <property type="entry name" value="STRUCTURAL MAINTENANCE OF CHROMOSOMES PROTEIN 5"/>
    <property type="match status" value="1"/>
</dbReference>
<feature type="domain" description="RecF/RecN/SMC N-terminal" evidence="5">
    <location>
        <begin position="18"/>
        <end position="921"/>
    </location>
</feature>
<dbReference type="SUPFAM" id="SSF52540">
    <property type="entry name" value="P-loop containing nucleoside triphosphate hydrolases"/>
    <property type="match status" value="2"/>
</dbReference>
<evidence type="ECO:0000313" key="7">
    <source>
        <dbReference type="WBParaSite" id="sdigi.contig111.g4567.t1"/>
    </source>
</evidence>
<dbReference type="InterPro" id="IPR027417">
    <property type="entry name" value="P-loop_NTPase"/>
</dbReference>
<evidence type="ECO:0000256" key="1">
    <source>
        <dbReference type="ARBA" id="ARBA00010171"/>
    </source>
</evidence>
<dbReference type="InterPro" id="IPR003395">
    <property type="entry name" value="RecF/RecN/SMC_N"/>
</dbReference>
<dbReference type="GO" id="GO:0005634">
    <property type="term" value="C:nucleus"/>
    <property type="evidence" value="ECO:0007669"/>
    <property type="project" value="TreeGrafter"/>
</dbReference>
<reference evidence="7" key="1">
    <citation type="submission" date="2022-11" db="UniProtKB">
        <authorList>
            <consortium name="WormBaseParasite"/>
        </authorList>
    </citation>
    <scope>IDENTIFICATION</scope>
</reference>
<evidence type="ECO:0000256" key="2">
    <source>
        <dbReference type="ARBA" id="ARBA00018687"/>
    </source>
</evidence>
<feature type="coiled-coil region" evidence="4">
    <location>
        <begin position="679"/>
        <end position="727"/>
    </location>
</feature>
<proteinExistence type="inferred from homology"/>
<evidence type="ECO:0000256" key="3">
    <source>
        <dbReference type="ARBA" id="ARBA00023054"/>
    </source>
</evidence>
<dbReference type="GO" id="GO:0003697">
    <property type="term" value="F:single-stranded DNA binding"/>
    <property type="evidence" value="ECO:0007669"/>
    <property type="project" value="TreeGrafter"/>
</dbReference>
<feature type="coiled-coil region" evidence="4">
    <location>
        <begin position="239"/>
        <end position="301"/>
    </location>
</feature>
<evidence type="ECO:0000256" key="4">
    <source>
        <dbReference type="SAM" id="Coils"/>
    </source>
</evidence>
<dbReference type="Proteomes" id="UP000887581">
    <property type="component" value="Unplaced"/>
</dbReference>
<sequence length="923" mass="106388">MNEQQRNIVDEGFPDGSITKIIFENFLTYEYMEMLPGPNLNVIIGPNGAGKSTVICGICLALGGTPKLLGRSDIVAAYVRYGSQKGSVKVFIRDSKREKDRTLSIVIHRSGAASDYFVDDKKVVLKHLREIVASYDIQIDNPCTFLAQDKVKCFAEQYPPSLLENTERRYLNATAIGDERVQILQEKEKELEETKKSMLPIRSHLEQQKTVSEKRIGEEMKAKYELLEVREKVEKLLAAESVDESVMNAKKDYERSKKEYDEWEEKLDVARKECNLLEEKLTAAEREFASIEKENLAVKKEYLEWNTKEEELDKQKSVLDSRIAGIDFDKRGVQKAIDIVQQSFRRKFAIFKGNGKEMKCGEAWQWYESHKEKFRHPVFVPLLFISLVSDEAAVYLENILARRDLLMFIFRCKEDEMLLTDKRHPWKINSCIINDDEISRFQNREAISPRLCSLGFSCMASDLYTAPDPVKAYLNSVASLHKIPIGTQATEYRLDEVCEVLKNSHRLFLSKSLRVRISISRYSGNLSVRTEALRTSLRLLIVHTVLSRSNSPSIAELEKQFAELKELENEMRLSRERIAQTEKNIAQGRERCRKKMDAFIKKRDARNIVSNQLRSKIARLVVLKAIESDKPDLNVAAQTFRKAKNEIIAGAFERVEMIARLMERRKFFIQNALFTALASKNASKELDLLQKRMRRFEEEYEYRSDAVSNMQTSVKMAKKTIEEEKQRLYAAIGVAFSPPNEALDALETLRTNFVDHGIPNTEEDVKLELEREKGKLDALHSEGEKKDIEYFENLTLKRNSCANELNSKRKTVCKWDEKVKGLLDEWLPQVESMIAKLNQYFSSFFENIGCAGKICLEKPENKFDILNYGILVTARFREGERLRQLTHQTQSGGERSVTTMLYILALQKLSVVPFRCVDEINQG</sequence>
<feature type="coiled-coil region" evidence="4">
    <location>
        <begin position="554"/>
        <end position="584"/>
    </location>
</feature>
<comment type="similarity">
    <text evidence="1">Belongs to the SMC family. SMC5 subfamily.</text>
</comment>
<dbReference type="Gene3D" id="3.40.50.300">
    <property type="entry name" value="P-loop containing nucleotide triphosphate hydrolases"/>
    <property type="match status" value="2"/>
</dbReference>
<organism evidence="6 7">
    <name type="scientific">Setaria digitata</name>
    <dbReference type="NCBI Taxonomy" id="48799"/>
    <lineage>
        <taxon>Eukaryota</taxon>
        <taxon>Metazoa</taxon>
        <taxon>Ecdysozoa</taxon>
        <taxon>Nematoda</taxon>
        <taxon>Chromadorea</taxon>
        <taxon>Rhabditida</taxon>
        <taxon>Spirurina</taxon>
        <taxon>Spiruromorpha</taxon>
        <taxon>Filarioidea</taxon>
        <taxon>Setariidae</taxon>
        <taxon>Setaria</taxon>
    </lineage>
</organism>
<dbReference type="PANTHER" id="PTHR45916:SF1">
    <property type="entry name" value="STRUCTURAL MAINTENANCE OF CHROMOSOMES PROTEIN 5"/>
    <property type="match status" value="1"/>
</dbReference>
<evidence type="ECO:0000259" key="5">
    <source>
        <dbReference type="Pfam" id="PF02463"/>
    </source>
</evidence>
<keyword evidence="6" id="KW-1185">Reference proteome</keyword>
<dbReference type="AlphaFoldDB" id="A0A915PDP2"/>
<dbReference type="GO" id="GO:0030915">
    <property type="term" value="C:Smc5-Smc6 complex"/>
    <property type="evidence" value="ECO:0007669"/>
    <property type="project" value="TreeGrafter"/>
</dbReference>
<dbReference type="GO" id="GO:0000724">
    <property type="term" value="P:double-strand break repair via homologous recombination"/>
    <property type="evidence" value="ECO:0007669"/>
    <property type="project" value="TreeGrafter"/>
</dbReference>
<dbReference type="WBParaSite" id="sdigi.contig111.g4567.t1">
    <property type="protein sequence ID" value="sdigi.contig111.g4567.t1"/>
    <property type="gene ID" value="sdigi.contig111.g4567"/>
</dbReference>
<dbReference type="Pfam" id="PF02463">
    <property type="entry name" value="SMC_N"/>
    <property type="match status" value="1"/>
</dbReference>
<protein>
    <recommendedName>
        <fullName evidence="2">Structural maintenance of chromosomes protein 5</fullName>
    </recommendedName>
</protein>
<evidence type="ECO:0000313" key="6">
    <source>
        <dbReference type="Proteomes" id="UP000887581"/>
    </source>
</evidence>
<accession>A0A915PDP2</accession>
<name>A0A915PDP2_9BILA</name>
<keyword evidence="3 4" id="KW-0175">Coiled coil</keyword>